<reference evidence="2 3" key="1">
    <citation type="submission" date="2019-07" db="EMBL/GenBank/DDBJ databases">
        <title>Whole genome shotgun sequence of Cellulomonas composti NBRC 100758.</title>
        <authorList>
            <person name="Hosoyama A."/>
            <person name="Uohara A."/>
            <person name="Ohji S."/>
            <person name="Ichikawa N."/>
        </authorList>
    </citation>
    <scope>NUCLEOTIDE SEQUENCE [LARGE SCALE GENOMIC DNA]</scope>
    <source>
        <strain evidence="2 3">NBRC 100758</strain>
    </source>
</reference>
<evidence type="ECO:0000313" key="3">
    <source>
        <dbReference type="Proteomes" id="UP000321720"/>
    </source>
</evidence>
<dbReference type="RefSeq" id="WP_146842515.1">
    <property type="nucleotide sequence ID" value="NZ_BJWG01000005.1"/>
</dbReference>
<accession>A0A511JA31</accession>
<protein>
    <submittedName>
        <fullName evidence="2">Uncharacterized protein</fullName>
    </submittedName>
</protein>
<proteinExistence type="predicted"/>
<evidence type="ECO:0000256" key="1">
    <source>
        <dbReference type="SAM" id="MobiDB-lite"/>
    </source>
</evidence>
<sequence length="165" mass="18371">MTTCDEARRRAGSRRRSRANPAWHSLSGRHVHLSEGNELARRYLSDVSVFAAVRSCHEPGVLDAVVDLVGPGAVFPYSGSFPDLPSGWAVDWQGEGVQLVETPVLETRPDDDAVLLGADDVTQSRRWTILECSRHGGRLQTLRLVLRVLHPAFGEWFGRCHLHPR</sequence>
<dbReference type="Gene3D" id="3.40.630.30">
    <property type="match status" value="1"/>
</dbReference>
<organism evidence="2 3">
    <name type="scientific">Cellulomonas composti</name>
    <dbReference type="NCBI Taxonomy" id="266130"/>
    <lineage>
        <taxon>Bacteria</taxon>
        <taxon>Bacillati</taxon>
        <taxon>Actinomycetota</taxon>
        <taxon>Actinomycetes</taxon>
        <taxon>Micrococcales</taxon>
        <taxon>Cellulomonadaceae</taxon>
        <taxon>Cellulomonas</taxon>
    </lineage>
</organism>
<comment type="caution">
    <text evidence="2">The sequence shown here is derived from an EMBL/GenBank/DDBJ whole genome shotgun (WGS) entry which is preliminary data.</text>
</comment>
<feature type="region of interest" description="Disordered" evidence="1">
    <location>
        <begin position="1"/>
        <end position="21"/>
    </location>
</feature>
<keyword evidence="3" id="KW-1185">Reference proteome</keyword>
<gene>
    <name evidence="2" type="ORF">CCO02nite_15140</name>
</gene>
<name>A0A511JA31_9CELL</name>
<dbReference type="Proteomes" id="UP000321720">
    <property type="component" value="Unassembled WGS sequence"/>
</dbReference>
<dbReference type="AlphaFoldDB" id="A0A511JA31"/>
<dbReference type="EMBL" id="BJWG01000005">
    <property type="protein sequence ID" value="GEL94856.1"/>
    <property type="molecule type" value="Genomic_DNA"/>
</dbReference>
<evidence type="ECO:0000313" key="2">
    <source>
        <dbReference type="EMBL" id="GEL94856.1"/>
    </source>
</evidence>
<dbReference type="OrthoDB" id="9797456at2"/>